<keyword evidence="3" id="KW-1185">Reference proteome</keyword>
<dbReference type="EMBL" id="LARY01000001">
    <property type="protein sequence ID" value="RDX02414.1"/>
    <property type="molecule type" value="Genomic_DNA"/>
</dbReference>
<organism evidence="2 3">
    <name type="scientific">Listeria kieliensis</name>
    <dbReference type="NCBI Taxonomy" id="1621700"/>
    <lineage>
        <taxon>Bacteria</taxon>
        <taxon>Bacillati</taxon>
        <taxon>Bacillota</taxon>
        <taxon>Bacilli</taxon>
        <taxon>Bacillales</taxon>
        <taxon>Listeriaceae</taxon>
        <taxon>Listeria</taxon>
    </lineage>
</organism>
<evidence type="ECO:0000256" key="1">
    <source>
        <dbReference type="SAM" id="MobiDB-lite"/>
    </source>
</evidence>
<evidence type="ECO:0000313" key="3">
    <source>
        <dbReference type="Proteomes" id="UP000257055"/>
    </source>
</evidence>
<sequence length="82" mass="9746">MEQPYMRKEERMALARKTLEDIFKQDPSEARTFWEIVRQSENLIDELSFDLLKQAEGEEENTKEKDSGSNRQIIPFPPKETK</sequence>
<proteinExistence type="predicted"/>
<reference evidence="3" key="1">
    <citation type="submission" date="2015-04" db="EMBL/GenBank/DDBJ databases">
        <authorList>
            <person name="Schardt J."/>
            <person name="Mueller-Herbst S."/>
            <person name="Scherer S."/>
            <person name="Huptas C."/>
        </authorList>
    </citation>
    <scope>NUCLEOTIDE SEQUENCE [LARGE SCALE GENOMIC DNA]</scope>
    <source>
        <strain evidence="3">Kiel-L1</strain>
    </source>
</reference>
<accession>A0A3D8TWG2</accession>
<dbReference type="Proteomes" id="UP000257055">
    <property type="component" value="Unassembled WGS sequence"/>
</dbReference>
<comment type="caution">
    <text evidence="2">The sequence shown here is derived from an EMBL/GenBank/DDBJ whole genome shotgun (WGS) entry which is preliminary data.</text>
</comment>
<dbReference type="AlphaFoldDB" id="A0A3D8TWG2"/>
<protein>
    <submittedName>
        <fullName evidence="2">Uncharacterized protein</fullName>
    </submittedName>
</protein>
<dbReference type="RefSeq" id="WP_115752097.1">
    <property type="nucleotide sequence ID" value="NZ_LARY01000001.1"/>
</dbReference>
<name>A0A3D8TWG2_9LIST</name>
<gene>
    <name evidence="2" type="ORF">UR08_02550</name>
</gene>
<feature type="compositionally biased region" description="Basic and acidic residues" evidence="1">
    <location>
        <begin position="55"/>
        <end position="68"/>
    </location>
</feature>
<evidence type="ECO:0000313" key="2">
    <source>
        <dbReference type="EMBL" id="RDX02414.1"/>
    </source>
</evidence>
<feature type="region of interest" description="Disordered" evidence="1">
    <location>
        <begin position="55"/>
        <end position="82"/>
    </location>
</feature>